<dbReference type="RefSeq" id="WP_168447107.1">
    <property type="nucleotide sequence ID" value="NZ_JAAXOW010000002.1"/>
</dbReference>
<dbReference type="AlphaFoldDB" id="A0A9X5IPA4"/>
<proteinExistence type="predicted"/>
<dbReference type="SUPFAM" id="SSF53474">
    <property type="entry name" value="alpha/beta-Hydrolases"/>
    <property type="match status" value="1"/>
</dbReference>
<feature type="transmembrane region" description="Helical" evidence="1">
    <location>
        <begin position="77"/>
        <end position="95"/>
    </location>
</feature>
<protein>
    <submittedName>
        <fullName evidence="2">Alpha/beta fold hydrolase</fullName>
    </submittedName>
</protein>
<feature type="transmembrane region" description="Helical" evidence="1">
    <location>
        <begin position="43"/>
        <end position="65"/>
    </location>
</feature>
<dbReference type="InterPro" id="IPR005152">
    <property type="entry name" value="Lipase_secreted"/>
</dbReference>
<feature type="transmembrane region" description="Helical" evidence="1">
    <location>
        <begin position="155"/>
        <end position="177"/>
    </location>
</feature>
<dbReference type="Pfam" id="PF03583">
    <property type="entry name" value="LIP"/>
    <property type="match status" value="1"/>
</dbReference>
<keyword evidence="1" id="KW-1133">Transmembrane helix</keyword>
<dbReference type="GO" id="GO:0004806">
    <property type="term" value="F:triacylglycerol lipase activity"/>
    <property type="evidence" value="ECO:0007669"/>
    <property type="project" value="InterPro"/>
</dbReference>
<sequence>MTLPPLAITRRTLQRRAPWWAAVVGGVALVVVGTLLVTRPLAALAVLGWYLGLSCVLSGVAELSVRRGDGSSGRRTARATAAGWVVLGVVIVVWAGRSVAVLVPLVAAALVLSGVLALVRLVRERSTERWWRAAVGVAEVVFGLLALLWPDATLVVVAILFGGRTALVGLSLAAGGIAARVRGRAPDPSARARRPVTAARWVGACLVLALAAGTALISHAFRDGIPVVDAFYDAPDTLPTTPGTLVRWDSYDGDVIAGMTASRLLYVTTDASGTPVLASAVLALPNGVTGAPLVTWAHGTVGVARSCAPSLGRDAVATTTLPASDAFVRNGWAVVATDYPGMGTDGPFPYLIGEGQGRAVLDAARAARQVPGAGLGDRTVVWGHSQGGHAALWAGQLADTYAPDLAVAGTAALSPASDPLALAEGVLAHPGSPGASLAMSFVVDAYTRYYPELEVDDVVAPSARTIVREAASRCTEQGGTLVTILAGLAIGKDQPIVDTGALDGPFGARLAENVPAGPWPAPLLVVHGDADTVVPARLSDDLAARLCTAGQPIELVRLPGGGHLDVLEDGSQLSERLESWTRERFAGEDGTDTCGGS</sequence>
<dbReference type="InterPro" id="IPR005325">
    <property type="entry name" value="DUF308_memb"/>
</dbReference>
<reference evidence="2 3" key="1">
    <citation type="submission" date="2020-04" db="EMBL/GenBank/DDBJ databases">
        <title>MicrobeNet Type strains.</title>
        <authorList>
            <person name="Nicholson A.C."/>
        </authorList>
    </citation>
    <scope>NUCLEOTIDE SEQUENCE [LARGE SCALE GENOMIC DNA]</scope>
    <source>
        <strain evidence="2 3">ATCC BAA-789</strain>
    </source>
</reference>
<feature type="transmembrane region" description="Helical" evidence="1">
    <location>
        <begin position="198"/>
        <end position="221"/>
    </location>
</feature>
<feature type="transmembrane region" description="Helical" evidence="1">
    <location>
        <begin position="19"/>
        <end position="37"/>
    </location>
</feature>
<feature type="transmembrane region" description="Helical" evidence="1">
    <location>
        <begin position="131"/>
        <end position="149"/>
    </location>
</feature>
<dbReference type="PANTHER" id="PTHR34853:SF1">
    <property type="entry name" value="LIPASE 5"/>
    <property type="match status" value="1"/>
</dbReference>
<dbReference type="GO" id="GO:0016042">
    <property type="term" value="P:lipid catabolic process"/>
    <property type="evidence" value="ECO:0007669"/>
    <property type="project" value="InterPro"/>
</dbReference>
<dbReference type="Gene3D" id="1.10.260.130">
    <property type="match status" value="1"/>
</dbReference>
<evidence type="ECO:0000256" key="1">
    <source>
        <dbReference type="SAM" id="Phobius"/>
    </source>
</evidence>
<dbReference type="Gene3D" id="3.40.50.1820">
    <property type="entry name" value="alpha/beta hydrolase"/>
    <property type="match status" value="1"/>
</dbReference>
<dbReference type="EMBL" id="JAAXOW010000002">
    <property type="protein sequence ID" value="NKX93017.1"/>
    <property type="molecule type" value="Genomic_DNA"/>
</dbReference>
<evidence type="ECO:0000313" key="2">
    <source>
        <dbReference type="EMBL" id="NKX93017.1"/>
    </source>
</evidence>
<gene>
    <name evidence="2" type="ORF">HF995_06965</name>
</gene>
<organism evidence="2 3">
    <name type="scientific">Sanguibacter hominis ATCC BAA-789</name>
    <dbReference type="NCBI Taxonomy" id="1312740"/>
    <lineage>
        <taxon>Bacteria</taxon>
        <taxon>Bacillati</taxon>
        <taxon>Actinomycetota</taxon>
        <taxon>Actinomycetes</taxon>
        <taxon>Micrococcales</taxon>
        <taxon>Sanguibacteraceae</taxon>
        <taxon>Sanguibacter</taxon>
    </lineage>
</organism>
<dbReference type="PANTHER" id="PTHR34853">
    <property type="match status" value="1"/>
</dbReference>
<keyword evidence="2" id="KW-0378">Hydrolase</keyword>
<feature type="transmembrane region" description="Helical" evidence="1">
    <location>
        <begin position="101"/>
        <end position="119"/>
    </location>
</feature>
<keyword evidence="1" id="KW-0812">Transmembrane</keyword>
<keyword evidence="3" id="KW-1185">Reference proteome</keyword>
<comment type="caution">
    <text evidence="2">The sequence shown here is derived from an EMBL/GenBank/DDBJ whole genome shotgun (WGS) entry which is preliminary data.</text>
</comment>
<dbReference type="Pfam" id="PF03729">
    <property type="entry name" value="DUF308"/>
    <property type="match status" value="2"/>
</dbReference>
<accession>A0A9X5IPA4</accession>
<dbReference type="InterPro" id="IPR029058">
    <property type="entry name" value="AB_hydrolase_fold"/>
</dbReference>
<dbReference type="Proteomes" id="UP000774283">
    <property type="component" value="Unassembled WGS sequence"/>
</dbReference>
<name>A0A9X5IPA4_9MICO</name>
<evidence type="ECO:0000313" key="3">
    <source>
        <dbReference type="Proteomes" id="UP000774283"/>
    </source>
</evidence>
<keyword evidence="1" id="KW-0472">Membrane</keyword>